<evidence type="ECO:0000313" key="2">
    <source>
        <dbReference type="EMBL" id="JAD77181.1"/>
    </source>
</evidence>
<proteinExistence type="predicted"/>
<organism evidence="2">
    <name type="scientific">Arundo donax</name>
    <name type="common">Giant reed</name>
    <name type="synonym">Donax arundinaceus</name>
    <dbReference type="NCBI Taxonomy" id="35708"/>
    <lineage>
        <taxon>Eukaryota</taxon>
        <taxon>Viridiplantae</taxon>
        <taxon>Streptophyta</taxon>
        <taxon>Embryophyta</taxon>
        <taxon>Tracheophyta</taxon>
        <taxon>Spermatophyta</taxon>
        <taxon>Magnoliopsida</taxon>
        <taxon>Liliopsida</taxon>
        <taxon>Poales</taxon>
        <taxon>Poaceae</taxon>
        <taxon>PACMAD clade</taxon>
        <taxon>Arundinoideae</taxon>
        <taxon>Arundineae</taxon>
        <taxon>Arundo</taxon>
    </lineage>
</organism>
<accession>A0A0A9CNN0</accession>
<protein>
    <submittedName>
        <fullName evidence="2">Uncharacterized protein</fullName>
    </submittedName>
</protein>
<reference evidence="2" key="2">
    <citation type="journal article" date="2015" name="Data Brief">
        <title>Shoot transcriptome of the giant reed, Arundo donax.</title>
        <authorList>
            <person name="Barrero R.A."/>
            <person name="Guerrero F.D."/>
            <person name="Moolhuijzen P."/>
            <person name="Goolsby J.A."/>
            <person name="Tidwell J."/>
            <person name="Bellgard S.E."/>
            <person name="Bellgard M.I."/>
        </authorList>
    </citation>
    <scope>NUCLEOTIDE SEQUENCE</scope>
    <source>
        <tissue evidence="2">Shoot tissue taken approximately 20 cm above the soil surface</tissue>
    </source>
</reference>
<feature type="compositionally biased region" description="Polar residues" evidence="1">
    <location>
        <begin position="72"/>
        <end position="83"/>
    </location>
</feature>
<dbReference type="EMBL" id="GBRH01220714">
    <property type="protein sequence ID" value="JAD77181.1"/>
    <property type="molecule type" value="Transcribed_RNA"/>
</dbReference>
<sequence length="125" mass="13074">MTIALPPSGCPYSSSLCGGADTELCPSDPLHISRMLYSHATCISSANMPALRSVVANGGAPSTPTGGAHQPLDTSMGTNNFGLSPSRHSHPESSPVLHSIESRRYLEISTNTLRASSCPDYPVHP</sequence>
<feature type="region of interest" description="Disordered" evidence="1">
    <location>
        <begin position="57"/>
        <end position="97"/>
    </location>
</feature>
<name>A0A0A9CNN0_ARUDO</name>
<dbReference type="AlphaFoldDB" id="A0A0A9CNN0"/>
<reference evidence="2" key="1">
    <citation type="submission" date="2014-09" db="EMBL/GenBank/DDBJ databases">
        <authorList>
            <person name="Magalhaes I.L.F."/>
            <person name="Oliveira U."/>
            <person name="Santos F.R."/>
            <person name="Vidigal T.H.D.A."/>
            <person name="Brescovit A.D."/>
            <person name="Santos A.J."/>
        </authorList>
    </citation>
    <scope>NUCLEOTIDE SEQUENCE</scope>
    <source>
        <tissue evidence="2">Shoot tissue taken approximately 20 cm above the soil surface</tissue>
    </source>
</reference>
<evidence type="ECO:0000256" key="1">
    <source>
        <dbReference type="SAM" id="MobiDB-lite"/>
    </source>
</evidence>